<dbReference type="Gene3D" id="3.40.630.30">
    <property type="match status" value="1"/>
</dbReference>
<organism evidence="1 2">
    <name type="scientific">Polarella glacialis</name>
    <name type="common">Dinoflagellate</name>
    <dbReference type="NCBI Taxonomy" id="89957"/>
    <lineage>
        <taxon>Eukaryota</taxon>
        <taxon>Sar</taxon>
        <taxon>Alveolata</taxon>
        <taxon>Dinophyceae</taxon>
        <taxon>Suessiales</taxon>
        <taxon>Suessiaceae</taxon>
        <taxon>Polarella</taxon>
    </lineage>
</organism>
<dbReference type="InterPro" id="IPR016181">
    <property type="entry name" value="Acyl_CoA_acyltransferase"/>
</dbReference>
<dbReference type="PANTHER" id="PTHR47017">
    <property type="entry name" value="ACYL-COA"/>
    <property type="match status" value="1"/>
</dbReference>
<accession>A0A813G564</accession>
<dbReference type="Pfam" id="PF04339">
    <property type="entry name" value="FemAB_like"/>
    <property type="match status" value="1"/>
</dbReference>
<dbReference type="OrthoDB" id="1946at2759"/>
<evidence type="ECO:0000313" key="1">
    <source>
        <dbReference type="EMBL" id="CAE8621450.1"/>
    </source>
</evidence>
<evidence type="ECO:0000313" key="2">
    <source>
        <dbReference type="Proteomes" id="UP000654075"/>
    </source>
</evidence>
<evidence type="ECO:0008006" key="3">
    <source>
        <dbReference type="Google" id="ProtNLM"/>
    </source>
</evidence>
<dbReference type="AlphaFoldDB" id="A0A813G564"/>
<protein>
    <recommendedName>
        <fullName evidence="3">GNAT family N-acetyltransferase</fullName>
    </recommendedName>
</protein>
<reference evidence="1" key="1">
    <citation type="submission" date="2021-02" db="EMBL/GenBank/DDBJ databases">
        <authorList>
            <person name="Dougan E. K."/>
            <person name="Rhodes N."/>
            <person name="Thang M."/>
            <person name="Chan C."/>
        </authorList>
    </citation>
    <scope>NUCLEOTIDE SEQUENCE</scope>
</reference>
<gene>
    <name evidence="1" type="ORF">PGLA1383_LOCUS38969</name>
</gene>
<dbReference type="OMA" id="PLYLKGH"/>
<dbReference type="EMBL" id="CAJNNV010027743">
    <property type="protein sequence ID" value="CAE8621450.1"/>
    <property type="molecule type" value="Genomic_DNA"/>
</dbReference>
<dbReference type="InterPro" id="IPR007434">
    <property type="entry name" value="FemAB-like"/>
</dbReference>
<dbReference type="Proteomes" id="UP000654075">
    <property type="component" value="Unassembled WGS sequence"/>
</dbReference>
<comment type="caution">
    <text evidence="1">The sequence shown here is derived from an EMBL/GenBank/DDBJ whole genome shotgun (WGS) entry which is preliminary data.</text>
</comment>
<proteinExistence type="predicted"/>
<name>A0A813G564_POLGL</name>
<dbReference type="PANTHER" id="PTHR47017:SF1">
    <property type="entry name" value="ACYL-COA"/>
    <property type="match status" value="1"/>
</dbReference>
<keyword evidence="2" id="KW-1185">Reference proteome</keyword>
<dbReference type="SUPFAM" id="SSF55729">
    <property type="entry name" value="Acyl-CoA N-acyltransferases (Nat)"/>
    <property type="match status" value="1"/>
</dbReference>
<feature type="non-terminal residue" evidence="1">
    <location>
        <position position="1"/>
    </location>
</feature>
<feature type="non-terminal residue" evidence="1">
    <location>
        <position position="426"/>
    </location>
</feature>
<sequence length="426" mass="47718">VQKHEFVCSLDMLVNSWAPDSESEEPAVQIKLLRGRGACLPPALWNDLLAPGDSPILDYDFLSGLEESGCVSLDRGWQPRFLLVCRGSRLVGAVPLYLKAHSDGEFCEETDWIEAGCRRGIRHWPRLFVGVPFTPLCGRRLLTAPWLRAREQAEVKKLMVEGLRALSERSKMSMNVAFPCEEERDLFRAAGFITRVARQAWWTNRQPEPYRDFGDFLCALRVKNAREIEKQRSAIRETDGLHIEVLDGAADPSSVTSELMAELFQSCYASTQVRHGNVGIAVDGSELMLDLNESFFRLLADRMPHQVLLVLARLQTPGNGGRYQKGRLVGGSLCFVKGGRISGRYWGIPNGAPEVPFLHFECCYHAIIDHAIKQGYSCVEPGNGGGDIYRMQRRRGFEPVPMPSFHFIPDVGLRQELLQLSSEAAA</sequence>